<dbReference type="InterPro" id="IPR025364">
    <property type="entry name" value="DUF4268"/>
</dbReference>
<dbReference type="AlphaFoldDB" id="A0A142EME1"/>
<organism evidence="2 3">
    <name type="scientific">Algoriphagus sanaruensis</name>
    <dbReference type="NCBI Taxonomy" id="1727163"/>
    <lineage>
        <taxon>Bacteria</taxon>
        <taxon>Pseudomonadati</taxon>
        <taxon>Bacteroidota</taxon>
        <taxon>Cytophagia</taxon>
        <taxon>Cytophagales</taxon>
        <taxon>Cyclobacteriaceae</taxon>
        <taxon>Algoriphagus</taxon>
    </lineage>
</organism>
<keyword evidence="3" id="KW-1185">Reference proteome</keyword>
<sequence length="152" mass="18035">MYSRAETTKIRTEFWIAFGQYMKPVPNAQGRKINWPNYKTGIKDIYFRMRAERGFASIGIELGHADPELQELFFDQFKELKNLLKASLGEEWEWRLHALNEFGQPISKIEKIYPGLNVMEKEDWPKIISFLKPRIIALDEFWDNVKPGFEDF</sequence>
<dbReference type="Pfam" id="PF14088">
    <property type="entry name" value="DUF4268"/>
    <property type="match status" value="1"/>
</dbReference>
<evidence type="ECO:0000259" key="1">
    <source>
        <dbReference type="Pfam" id="PF14088"/>
    </source>
</evidence>
<evidence type="ECO:0000313" key="2">
    <source>
        <dbReference type="EMBL" id="AMQ56296.1"/>
    </source>
</evidence>
<name>A0A142EME1_9BACT</name>
<feature type="domain" description="DUF4268" evidence="1">
    <location>
        <begin position="10"/>
        <end position="145"/>
    </location>
</feature>
<reference evidence="3" key="1">
    <citation type="submission" date="2015-09" db="EMBL/GenBank/DDBJ databases">
        <title>Complete sequence of Algoriphagus sp. M8-2.</title>
        <authorList>
            <person name="Shintani M."/>
        </authorList>
    </citation>
    <scope>NUCLEOTIDE SEQUENCE [LARGE SCALE GENOMIC DNA]</scope>
    <source>
        <strain evidence="3">M8-2</strain>
    </source>
</reference>
<dbReference type="OrthoDB" id="1467516at2"/>
<protein>
    <recommendedName>
        <fullName evidence="1">DUF4268 domain-containing protein</fullName>
    </recommendedName>
</protein>
<gene>
    <name evidence="2" type="ORF">AO498_07700</name>
</gene>
<dbReference type="EMBL" id="CP012836">
    <property type="protein sequence ID" value="AMQ56296.1"/>
    <property type="molecule type" value="Genomic_DNA"/>
</dbReference>
<evidence type="ECO:0000313" key="3">
    <source>
        <dbReference type="Proteomes" id="UP000073816"/>
    </source>
</evidence>
<dbReference type="RefSeq" id="WP_067545561.1">
    <property type="nucleotide sequence ID" value="NZ_CP012836.1"/>
</dbReference>
<dbReference type="Proteomes" id="UP000073816">
    <property type="component" value="Chromosome"/>
</dbReference>
<proteinExistence type="predicted"/>
<dbReference type="PATRIC" id="fig|1727163.4.peg.1603"/>
<dbReference type="STRING" id="1727163.AO498_07700"/>
<dbReference type="KEGG" id="alm:AO498_07700"/>
<reference evidence="2 3" key="2">
    <citation type="journal article" date="2016" name="Genome Announc.">
        <title>Complete Genome Sequence of Algoriphagus sp. Strain M8-2, Isolated from a Brackish Lake.</title>
        <authorList>
            <person name="Muraguchi Y."/>
            <person name="Kushimoto K."/>
            <person name="Ohtsubo Y."/>
            <person name="Suzuki T."/>
            <person name="Dohra H."/>
            <person name="Kimbara K."/>
            <person name="Shintani M."/>
        </authorList>
    </citation>
    <scope>NUCLEOTIDE SEQUENCE [LARGE SCALE GENOMIC DNA]</scope>
    <source>
        <strain evidence="2 3">M8-2</strain>
    </source>
</reference>
<accession>A0A142EME1</accession>